<accession>A0A6C0I8B2</accession>
<dbReference type="Gene3D" id="1.10.287.110">
    <property type="entry name" value="DnaJ domain"/>
    <property type="match status" value="1"/>
</dbReference>
<dbReference type="AlphaFoldDB" id="A0A6C0I8B2"/>
<dbReference type="InterPro" id="IPR001623">
    <property type="entry name" value="DnaJ_domain"/>
</dbReference>
<evidence type="ECO:0000256" key="1">
    <source>
        <dbReference type="ARBA" id="ARBA00023186"/>
    </source>
</evidence>
<feature type="domain" description="J" evidence="2">
    <location>
        <begin position="5"/>
        <end position="59"/>
    </location>
</feature>
<dbReference type="GO" id="GO:0051787">
    <property type="term" value="F:misfolded protein binding"/>
    <property type="evidence" value="ECO:0007669"/>
    <property type="project" value="TreeGrafter"/>
</dbReference>
<dbReference type="PRINTS" id="PR00625">
    <property type="entry name" value="JDOMAIN"/>
</dbReference>
<dbReference type="PANTHER" id="PTHR44360:SF1">
    <property type="entry name" value="DNAJ HOMOLOG SUBFAMILY B MEMBER 9"/>
    <property type="match status" value="1"/>
</dbReference>
<dbReference type="InterPro" id="IPR051948">
    <property type="entry name" value="Hsp70_co-chaperone_J-domain"/>
</dbReference>
<dbReference type="Pfam" id="PF00226">
    <property type="entry name" value="DnaJ"/>
    <property type="match status" value="1"/>
</dbReference>
<protein>
    <recommendedName>
        <fullName evidence="2">J domain-containing protein</fullName>
    </recommendedName>
</protein>
<evidence type="ECO:0000259" key="2">
    <source>
        <dbReference type="PROSITE" id="PS50076"/>
    </source>
</evidence>
<keyword evidence="1" id="KW-0143">Chaperone</keyword>
<dbReference type="CDD" id="cd06257">
    <property type="entry name" value="DnaJ"/>
    <property type="match status" value="1"/>
</dbReference>
<dbReference type="GO" id="GO:0005783">
    <property type="term" value="C:endoplasmic reticulum"/>
    <property type="evidence" value="ECO:0007669"/>
    <property type="project" value="TreeGrafter"/>
</dbReference>
<dbReference type="GO" id="GO:0036503">
    <property type="term" value="P:ERAD pathway"/>
    <property type="evidence" value="ECO:0007669"/>
    <property type="project" value="TreeGrafter"/>
</dbReference>
<sequence>MNYQEAKKILELGETYTDDDLKKNYKRLAMKYHPDRTTGSHDQFIKVQSAYEILSKKSPSQHGGDIMIEKILKSFVFNVPQFKRQTPGKRKVSITDREYFSRSQVKKDCNCPKGLCLNCAGCGFNINTFPPSVCMGCVGDGYLTVCNCFENVNPVDFDITISNNDKYFFQNSKAHCKFPISLKESLVGFEKIFKDPFDVDHPVTVKQIVRSGDGYSIKINDIELILVFDVKCPKRLPNEVIQAITHFTF</sequence>
<dbReference type="SUPFAM" id="SSF46565">
    <property type="entry name" value="Chaperone J-domain"/>
    <property type="match status" value="1"/>
</dbReference>
<dbReference type="PROSITE" id="PS50076">
    <property type="entry name" value="DNAJ_2"/>
    <property type="match status" value="1"/>
</dbReference>
<evidence type="ECO:0000313" key="3">
    <source>
        <dbReference type="EMBL" id="QHT89231.1"/>
    </source>
</evidence>
<dbReference type="PANTHER" id="PTHR44360">
    <property type="entry name" value="DNAJ HOMOLOG SUBFAMILY B MEMBER 9"/>
    <property type="match status" value="1"/>
</dbReference>
<dbReference type="EMBL" id="MN740137">
    <property type="protein sequence ID" value="QHT89231.1"/>
    <property type="molecule type" value="Genomic_DNA"/>
</dbReference>
<proteinExistence type="predicted"/>
<organism evidence="3">
    <name type="scientific">viral metagenome</name>
    <dbReference type="NCBI Taxonomy" id="1070528"/>
    <lineage>
        <taxon>unclassified sequences</taxon>
        <taxon>metagenomes</taxon>
        <taxon>organismal metagenomes</taxon>
    </lineage>
</organism>
<dbReference type="InterPro" id="IPR036869">
    <property type="entry name" value="J_dom_sf"/>
</dbReference>
<dbReference type="GO" id="GO:0051087">
    <property type="term" value="F:protein-folding chaperone binding"/>
    <property type="evidence" value="ECO:0007669"/>
    <property type="project" value="TreeGrafter"/>
</dbReference>
<dbReference type="SMART" id="SM00271">
    <property type="entry name" value="DnaJ"/>
    <property type="match status" value="1"/>
</dbReference>
<reference evidence="3" key="1">
    <citation type="journal article" date="2020" name="Nature">
        <title>Giant virus diversity and host interactions through global metagenomics.</title>
        <authorList>
            <person name="Schulz F."/>
            <person name="Roux S."/>
            <person name="Paez-Espino D."/>
            <person name="Jungbluth S."/>
            <person name="Walsh D.A."/>
            <person name="Denef V.J."/>
            <person name="McMahon K.D."/>
            <person name="Konstantinidis K.T."/>
            <person name="Eloe-Fadrosh E.A."/>
            <person name="Kyrpides N.C."/>
            <person name="Woyke T."/>
        </authorList>
    </citation>
    <scope>NUCLEOTIDE SEQUENCE</scope>
    <source>
        <strain evidence="3">GVMAG-M-3300023184-53</strain>
    </source>
</reference>
<name>A0A6C0I8B2_9ZZZZ</name>